<name>A0A7M7H8Q0_NASVI</name>
<keyword evidence="2 3" id="KW-0040">ANK repeat</keyword>
<feature type="repeat" description="ANK" evidence="3">
    <location>
        <begin position="345"/>
        <end position="380"/>
    </location>
</feature>
<accession>A0A7M7H8Q0</accession>
<feature type="repeat" description="ANK" evidence="3">
    <location>
        <begin position="382"/>
        <end position="408"/>
    </location>
</feature>
<evidence type="ECO:0000313" key="4">
    <source>
        <dbReference type="EnsemblMetazoa" id="XP_008213965"/>
    </source>
</evidence>
<dbReference type="PROSITE" id="PS50297">
    <property type="entry name" value="ANK_REP_REGION"/>
    <property type="match status" value="7"/>
</dbReference>
<sequence>MASEDQIRYALHKAIEARDEKLVQDLVKIGCNGRDCEGRTPLHLVATRPFAHKSGHSKSRREKFVPMDEEEVQSRVRIANLLINADANINSKSHSVTALTCCSVVLKTPLEEAALCQNDAIVELLLQYGAEINAKTQGKTSCCTALHSALTYYQGNTGLVKMLIDYGSDVNAVNHRGNTPLHLAVEHPEYCSAELIELFLKHGADINAKSRQTGDTALHLVVNRFRTNTYPTITSPTFHIGNDFINYESRDVPDMKLVKVLLEHGSDVNAVNRQGDTPLHLAVKHPTQFSDELIRLFLKYGANVNLKERHTGNTLLRCAVTHFQGNVNILEILLEHADVNAVNTVGETPLHLAAKSTARCSVDMIELLLKYGADVNFKARYSGNTALHFAVNNFQGKFYIVKILLEHGDVNAVNRAGETPLHLAARNPKCSIELIELLLKHGADVDKKRKSTNDSAFQLYIDAHLPSSVDPTLLKLLLLGNDREDHNRTSPLHDACLFHRVDSVRELLRAGADPVAKDSFGHVPMFYALVARLPTKMYHKFLTVRLLMDYCIDLDQKYVFLTIGHDKFGWKKGGDSSDKFINIFYNYAIQRMELSNGLDGRILKKFVLLPCQRTSQDYGFWFTMGKWYKEYRSRLVAESQYVIELRLMRDTMVGKSEISFLDLLEGISEQKVLTAYGRNYKQLAKDFEAGKSKFLQYQGVLEASFYKGYNECMKLIKNGAGALSIALGFGYSVEVCFRKYLSYYSKEELERLNE</sequence>
<dbReference type="InParanoid" id="A0A7M7H8Q0"/>
<dbReference type="InterPro" id="IPR002110">
    <property type="entry name" value="Ankyrin_rpt"/>
</dbReference>
<dbReference type="Pfam" id="PF13637">
    <property type="entry name" value="Ank_4"/>
    <property type="match status" value="1"/>
</dbReference>
<organism evidence="4 5">
    <name type="scientific">Nasonia vitripennis</name>
    <name type="common">Parasitic wasp</name>
    <dbReference type="NCBI Taxonomy" id="7425"/>
    <lineage>
        <taxon>Eukaryota</taxon>
        <taxon>Metazoa</taxon>
        <taxon>Ecdysozoa</taxon>
        <taxon>Arthropoda</taxon>
        <taxon>Hexapoda</taxon>
        <taxon>Insecta</taxon>
        <taxon>Pterygota</taxon>
        <taxon>Neoptera</taxon>
        <taxon>Endopterygota</taxon>
        <taxon>Hymenoptera</taxon>
        <taxon>Apocrita</taxon>
        <taxon>Proctotrupomorpha</taxon>
        <taxon>Chalcidoidea</taxon>
        <taxon>Pteromalidae</taxon>
        <taxon>Pteromalinae</taxon>
        <taxon>Nasonia</taxon>
    </lineage>
</organism>
<dbReference type="Proteomes" id="UP000002358">
    <property type="component" value="Chromosome 4"/>
</dbReference>
<dbReference type="Pfam" id="PF00023">
    <property type="entry name" value="Ank"/>
    <property type="match status" value="2"/>
</dbReference>
<dbReference type="Gene3D" id="1.25.40.20">
    <property type="entry name" value="Ankyrin repeat-containing domain"/>
    <property type="match status" value="4"/>
</dbReference>
<evidence type="ECO:0000256" key="3">
    <source>
        <dbReference type="PROSITE-ProRule" id="PRU00023"/>
    </source>
</evidence>
<feature type="repeat" description="ANK" evidence="3">
    <location>
        <begin position="144"/>
        <end position="175"/>
    </location>
</feature>
<dbReference type="EnsemblMetazoa" id="XM_008215743">
    <property type="protein sequence ID" value="XP_008213965"/>
    <property type="gene ID" value="LOC103317515"/>
</dbReference>
<evidence type="ECO:0000256" key="1">
    <source>
        <dbReference type="ARBA" id="ARBA00022737"/>
    </source>
</evidence>
<dbReference type="PANTHER" id="PTHR24126:SF14">
    <property type="entry name" value="ANK_REP_REGION DOMAIN-CONTAINING PROTEIN"/>
    <property type="match status" value="1"/>
</dbReference>
<dbReference type="OrthoDB" id="439236at2759"/>
<dbReference type="PRINTS" id="PR01415">
    <property type="entry name" value="ANKYRIN"/>
</dbReference>
<feature type="repeat" description="ANK" evidence="3">
    <location>
        <begin position="416"/>
        <end position="450"/>
    </location>
</feature>
<dbReference type="SUPFAM" id="SSF48403">
    <property type="entry name" value="Ankyrin repeat"/>
    <property type="match status" value="3"/>
</dbReference>
<dbReference type="Pfam" id="PF12796">
    <property type="entry name" value="Ank_2"/>
    <property type="match status" value="3"/>
</dbReference>
<dbReference type="KEGG" id="nvi:103317515"/>
<dbReference type="RefSeq" id="XP_008213965.1">
    <property type="nucleotide sequence ID" value="XM_008215743.4"/>
</dbReference>
<proteinExistence type="predicted"/>
<protein>
    <submittedName>
        <fullName evidence="4">Uncharacterized protein</fullName>
    </submittedName>
</protein>
<keyword evidence="1" id="KW-0677">Repeat</keyword>
<dbReference type="SMR" id="A0A7M7H8Q0"/>
<dbReference type="GeneID" id="103317515"/>
<feature type="repeat" description="ANK" evidence="3">
    <location>
        <begin position="274"/>
        <end position="309"/>
    </location>
</feature>
<keyword evidence="5" id="KW-1185">Reference proteome</keyword>
<dbReference type="SMART" id="SM00248">
    <property type="entry name" value="ANK"/>
    <property type="match status" value="12"/>
</dbReference>
<dbReference type="InterPro" id="IPR036770">
    <property type="entry name" value="Ankyrin_rpt-contain_sf"/>
</dbReference>
<feature type="repeat" description="ANK" evidence="3">
    <location>
        <begin position="105"/>
        <end position="137"/>
    </location>
</feature>
<dbReference type="AlphaFoldDB" id="A0A7M7H8Q0"/>
<dbReference type="PANTHER" id="PTHR24126">
    <property type="entry name" value="ANKYRIN REPEAT, PH AND SEC7 DOMAIN CONTAINING PROTEIN SECG-RELATED"/>
    <property type="match status" value="1"/>
</dbReference>
<reference evidence="4" key="1">
    <citation type="submission" date="2021-01" db="UniProtKB">
        <authorList>
            <consortium name="EnsemblMetazoa"/>
        </authorList>
    </citation>
    <scope>IDENTIFICATION</scope>
</reference>
<evidence type="ECO:0000256" key="2">
    <source>
        <dbReference type="ARBA" id="ARBA00023043"/>
    </source>
</evidence>
<evidence type="ECO:0000313" key="5">
    <source>
        <dbReference type="Proteomes" id="UP000002358"/>
    </source>
</evidence>
<dbReference type="PROSITE" id="PS50088">
    <property type="entry name" value="ANK_REPEAT"/>
    <property type="match status" value="8"/>
</dbReference>
<feature type="repeat" description="ANK" evidence="3">
    <location>
        <begin position="176"/>
        <end position="211"/>
    </location>
</feature>
<feature type="repeat" description="ANK" evidence="3">
    <location>
        <begin position="487"/>
        <end position="519"/>
    </location>
</feature>